<dbReference type="InterPro" id="IPR019574">
    <property type="entry name" value="NADH_UbQ_OxRdtase_Gsu_4Fe4S-bd"/>
</dbReference>
<keyword evidence="10" id="KW-0520">NAD</keyword>
<dbReference type="RefSeq" id="WP_110988822.1">
    <property type="nucleotide sequence ID" value="NZ_CAWNWM010000031.1"/>
</dbReference>
<dbReference type="PROSITE" id="PS00641">
    <property type="entry name" value="COMPLEX1_75K_1"/>
    <property type="match status" value="1"/>
</dbReference>
<dbReference type="PANTHER" id="PTHR24960">
    <property type="entry name" value="PHOTOSYSTEM I IRON-SULFUR CENTER-RELATED"/>
    <property type="match status" value="1"/>
</dbReference>
<dbReference type="FunFam" id="3.10.20.740:FF:000004">
    <property type="entry name" value="NADH-quinone oxidoreductase"/>
    <property type="match status" value="1"/>
</dbReference>
<dbReference type="Gene3D" id="3.30.70.20">
    <property type="match status" value="1"/>
</dbReference>
<comment type="similarity">
    <text evidence="3">Belongs to the complex I 75 kDa subunit family.</text>
</comment>
<keyword evidence="4" id="KW-0004">4Fe-4S</keyword>
<comment type="cofactor">
    <cofactor evidence="12">
        <name>[2Fe-2S] cluster</name>
        <dbReference type="ChEBI" id="CHEBI:190135"/>
    </cofactor>
</comment>
<comment type="cofactor">
    <cofactor evidence="1">
        <name>[4Fe-4S] cluster</name>
        <dbReference type="ChEBI" id="CHEBI:49883"/>
    </cofactor>
</comment>
<dbReference type="SUPFAM" id="SSF54862">
    <property type="entry name" value="4Fe-4S ferredoxins"/>
    <property type="match status" value="1"/>
</dbReference>
<feature type="domain" description="4Fe-4S ferredoxin-type" evidence="14">
    <location>
        <begin position="183"/>
        <end position="212"/>
    </location>
</feature>
<dbReference type="OrthoDB" id="9803192at2"/>
<evidence type="ECO:0000259" key="14">
    <source>
        <dbReference type="PROSITE" id="PS51379"/>
    </source>
</evidence>
<dbReference type="PROSITE" id="PS00198">
    <property type="entry name" value="4FE4S_FER_1"/>
    <property type="match status" value="1"/>
</dbReference>
<evidence type="ECO:0000313" key="16">
    <source>
        <dbReference type="EMBL" id="PZD70674.1"/>
    </source>
</evidence>
<evidence type="ECO:0000256" key="5">
    <source>
        <dbReference type="ARBA" id="ARBA00022714"/>
    </source>
</evidence>
<sequence>MAVKTLRIDDQLISARAEETLLEAAEAAGIHIPTLCYLEGVSTVGACRICLVEVVGSSKLLPACVTPVAEGMVVKTHTERLQNYRRMIVELLFAEGNHVCSVCVSNGNCELQDLAIETEIDHIRFDYQYPDRRVDVSHAQFGLDPNRCILCTRCVRVCDELEGAHTWDLAGRGRASEVITDLHQPWGEASSCTSCGKCVNACPTGAIFNRGSTVGEMEHNRDQLEFLAIARTKREWVSQT</sequence>
<evidence type="ECO:0000256" key="7">
    <source>
        <dbReference type="ARBA" id="ARBA00022967"/>
    </source>
</evidence>
<dbReference type="PANTHER" id="PTHR24960:SF84">
    <property type="entry name" value="HYDROGENASE SUBUNIT"/>
    <property type="match status" value="1"/>
</dbReference>
<dbReference type="InterPro" id="IPR050157">
    <property type="entry name" value="PSI_iron-sulfur_center"/>
</dbReference>
<keyword evidence="5" id="KW-0001">2Fe-2S</keyword>
<dbReference type="InterPro" id="IPR016214">
    <property type="entry name" value="NAD-red_Hydgase_HoxS_gsu"/>
</dbReference>
<feature type="domain" description="4Fe-4S ferredoxin-type" evidence="14">
    <location>
        <begin position="139"/>
        <end position="170"/>
    </location>
</feature>
<evidence type="ECO:0000259" key="13">
    <source>
        <dbReference type="PROSITE" id="PS51085"/>
    </source>
</evidence>
<dbReference type="Gene3D" id="3.10.20.740">
    <property type="match status" value="1"/>
</dbReference>
<evidence type="ECO:0000256" key="8">
    <source>
        <dbReference type="ARBA" id="ARBA00023004"/>
    </source>
</evidence>
<dbReference type="AlphaFoldDB" id="A0A2W1JKC6"/>
<proteinExistence type="inferred from homology"/>
<evidence type="ECO:0000256" key="6">
    <source>
        <dbReference type="ARBA" id="ARBA00022723"/>
    </source>
</evidence>
<dbReference type="PROSITE" id="PS51379">
    <property type="entry name" value="4FE4S_FER_2"/>
    <property type="match status" value="2"/>
</dbReference>
<dbReference type="InterPro" id="IPR036010">
    <property type="entry name" value="2Fe-2S_ferredoxin-like_sf"/>
</dbReference>
<feature type="domain" description="2Fe-2S ferredoxin-type" evidence="13">
    <location>
        <begin position="2"/>
        <end position="80"/>
    </location>
</feature>
<dbReference type="InterPro" id="IPR017896">
    <property type="entry name" value="4Fe4S_Fe-S-bd"/>
</dbReference>
<evidence type="ECO:0000256" key="4">
    <source>
        <dbReference type="ARBA" id="ARBA00022485"/>
    </source>
</evidence>
<gene>
    <name evidence="16" type="primary">sfrA</name>
    <name evidence="16" type="ORF">C1752_10395</name>
</gene>
<dbReference type="GO" id="GO:0016491">
    <property type="term" value="F:oxidoreductase activity"/>
    <property type="evidence" value="ECO:0007669"/>
    <property type="project" value="UniProtKB-KW"/>
</dbReference>
<dbReference type="GO" id="GO:0051537">
    <property type="term" value="F:2 iron, 2 sulfur cluster binding"/>
    <property type="evidence" value="ECO:0007669"/>
    <property type="project" value="UniProtKB-KW"/>
</dbReference>
<keyword evidence="17" id="KW-1185">Reference proteome</keyword>
<name>A0A2W1JKC6_9CYAN</name>
<keyword evidence="9" id="KW-0411">Iron-sulfur</keyword>
<evidence type="ECO:0000256" key="1">
    <source>
        <dbReference type="ARBA" id="ARBA00001966"/>
    </source>
</evidence>
<organism evidence="16 17">
    <name type="scientific">Acaryochloris thomasi RCC1774</name>
    <dbReference type="NCBI Taxonomy" id="1764569"/>
    <lineage>
        <taxon>Bacteria</taxon>
        <taxon>Bacillati</taxon>
        <taxon>Cyanobacteriota</taxon>
        <taxon>Cyanophyceae</taxon>
        <taxon>Acaryochloridales</taxon>
        <taxon>Acaryochloridaceae</taxon>
        <taxon>Acaryochloris</taxon>
        <taxon>Acaryochloris thomasi</taxon>
    </lineage>
</organism>
<dbReference type="EC" id="1.-.-.-" evidence="16"/>
<dbReference type="InterPro" id="IPR001041">
    <property type="entry name" value="2Fe-2S_ferredoxin-type"/>
</dbReference>
<dbReference type="GO" id="GO:0016020">
    <property type="term" value="C:membrane"/>
    <property type="evidence" value="ECO:0007669"/>
    <property type="project" value="UniProtKB-SubCell"/>
</dbReference>
<keyword evidence="16" id="KW-0560">Oxidoreductase</keyword>
<comment type="subcellular location">
    <subcellularLocation>
        <location evidence="2">Membrane</location>
    </subcellularLocation>
</comment>
<dbReference type="GO" id="GO:0051539">
    <property type="term" value="F:4 iron, 4 sulfur cluster binding"/>
    <property type="evidence" value="ECO:0007669"/>
    <property type="project" value="UniProtKB-KW"/>
</dbReference>
<dbReference type="GO" id="GO:0046872">
    <property type="term" value="F:metal ion binding"/>
    <property type="evidence" value="ECO:0007669"/>
    <property type="project" value="UniProtKB-KW"/>
</dbReference>
<dbReference type="PROSITE" id="PS51085">
    <property type="entry name" value="2FE2S_FER_2"/>
    <property type="match status" value="1"/>
</dbReference>
<dbReference type="EMBL" id="PQWO01000031">
    <property type="protein sequence ID" value="PZD70674.1"/>
    <property type="molecule type" value="Genomic_DNA"/>
</dbReference>
<dbReference type="NCBIfam" id="NF005745">
    <property type="entry name" value="PRK07569.1"/>
    <property type="match status" value="1"/>
</dbReference>
<accession>A0A2W1JKC6</accession>
<dbReference type="Pfam" id="PF10588">
    <property type="entry name" value="NADH-G_4Fe-4S_3"/>
    <property type="match status" value="1"/>
</dbReference>
<evidence type="ECO:0000256" key="9">
    <source>
        <dbReference type="ARBA" id="ARBA00023014"/>
    </source>
</evidence>
<keyword evidence="11" id="KW-0472">Membrane</keyword>
<dbReference type="Pfam" id="PF22117">
    <property type="entry name" value="Fer4_Nqo3"/>
    <property type="match status" value="1"/>
</dbReference>
<dbReference type="Pfam" id="PF13510">
    <property type="entry name" value="Fer2_4"/>
    <property type="match status" value="1"/>
</dbReference>
<keyword evidence="8" id="KW-0408">Iron</keyword>
<evidence type="ECO:0000256" key="12">
    <source>
        <dbReference type="ARBA" id="ARBA00034078"/>
    </source>
</evidence>
<dbReference type="FunFam" id="3.30.70.20:FF:000002">
    <property type="entry name" value="NADH-ubiquinone oxidoreductase 75 kDa subunit"/>
    <property type="match status" value="1"/>
</dbReference>
<dbReference type="Proteomes" id="UP000248857">
    <property type="component" value="Unassembled WGS sequence"/>
</dbReference>
<comment type="caution">
    <text evidence="16">The sequence shown here is derived from an EMBL/GenBank/DDBJ whole genome shotgun (WGS) entry which is preliminary data.</text>
</comment>
<dbReference type="GO" id="GO:0042773">
    <property type="term" value="P:ATP synthesis coupled electron transport"/>
    <property type="evidence" value="ECO:0007669"/>
    <property type="project" value="InterPro"/>
</dbReference>
<protein>
    <submittedName>
        <fullName evidence="16">NADPH-Fe(3+) oxidoreductase subunit alpha</fullName>
        <ecNumber evidence="16">1.-.-.-</ecNumber>
    </submittedName>
</protein>
<dbReference type="InterPro" id="IPR000283">
    <property type="entry name" value="NADH_UbQ_OxRdtase_75kDa_su_CS"/>
</dbReference>
<dbReference type="CDD" id="cd00207">
    <property type="entry name" value="fer2"/>
    <property type="match status" value="1"/>
</dbReference>
<reference evidence="16 17" key="1">
    <citation type="journal article" date="2018" name="Sci. Rep.">
        <title>A novel species of the marine cyanobacterium Acaryochloris with a unique pigment content and lifestyle.</title>
        <authorList>
            <person name="Partensky F."/>
            <person name="Six C."/>
            <person name="Ratin M."/>
            <person name="Garczarek L."/>
            <person name="Vaulot D."/>
            <person name="Probert I."/>
            <person name="Calteau A."/>
            <person name="Gourvil P."/>
            <person name="Marie D."/>
            <person name="Grebert T."/>
            <person name="Bouchier C."/>
            <person name="Le Panse S."/>
            <person name="Gachenot M."/>
            <person name="Rodriguez F."/>
            <person name="Garrido J.L."/>
        </authorList>
    </citation>
    <scope>NUCLEOTIDE SEQUENCE [LARGE SCALE GENOMIC DNA]</scope>
    <source>
        <strain evidence="16 17">RCC1774</strain>
    </source>
</reference>
<evidence type="ECO:0000259" key="15">
    <source>
        <dbReference type="PROSITE" id="PS51839"/>
    </source>
</evidence>
<dbReference type="GO" id="GO:0008137">
    <property type="term" value="F:NADH dehydrogenase (ubiquinone) activity"/>
    <property type="evidence" value="ECO:0007669"/>
    <property type="project" value="InterPro"/>
</dbReference>
<evidence type="ECO:0000313" key="17">
    <source>
        <dbReference type="Proteomes" id="UP000248857"/>
    </source>
</evidence>
<dbReference type="SMART" id="SM00929">
    <property type="entry name" value="NADH-G_4Fe-4S_3"/>
    <property type="match status" value="1"/>
</dbReference>
<dbReference type="PIRSF" id="PIRSF000309">
    <property type="entry name" value="NAD_red_hyd_HoxU"/>
    <property type="match status" value="1"/>
</dbReference>
<dbReference type="InterPro" id="IPR017900">
    <property type="entry name" value="4Fe4S_Fe_S_CS"/>
</dbReference>
<feature type="domain" description="4Fe-4S His(Cys)3-ligated-type" evidence="15">
    <location>
        <begin position="80"/>
        <end position="119"/>
    </location>
</feature>
<keyword evidence="7" id="KW-1278">Translocase</keyword>
<keyword evidence="6" id="KW-0479">Metal-binding</keyword>
<dbReference type="PROSITE" id="PS51839">
    <property type="entry name" value="4FE4S_HC3"/>
    <property type="match status" value="1"/>
</dbReference>
<evidence type="ECO:0000256" key="11">
    <source>
        <dbReference type="ARBA" id="ARBA00023136"/>
    </source>
</evidence>
<evidence type="ECO:0000256" key="3">
    <source>
        <dbReference type="ARBA" id="ARBA00005404"/>
    </source>
</evidence>
<dbReference type="SUPFAM" id="SSF54292">
    <property type="entry name" value="2Fe-2S ferredoxin-like"/>
    <property type="match status" value="1"/>
</dbReference>
<dbReference type="InterPro" id="IPR054351">
    <property type="entry name" value="NADH_UbQ_OxRdtase_ferredoxin"/>
</dbReference>
<evidence type="ECO:0000256" key="10">
    <source>
        <dbReference type="ARBA" id="ARBA00023027"/>
    </source>
</evidence>
<evidence type="ECO:0000256" key="2">
    <source>
        <dbReference type="ARBA" id="ARBA00004370"/>
    </source>
</evidence>